<dbReference type="eggNOG" id="COG1653">
    <property type="taxonomic scope" value="Bacteria"/>
</dbReference>
<evidence type="ECO:0000256" key="3">
    <source>
        <dbReference type="ARBA" id="ARBA00022729"/>
    </source>
</evidence>
<dbReference type="OrthoDB" id="9770625at2"/>
<dbReference type="Proteomes" id="UP000006804">
    <property type="component" value="Chromosome"/>
</dbReference>
<dbReference type="PANTHER" id="PTHR43649">
    <property type="entry name" value="ARABINOSE-BINDING PROTEIN-RELATED"/>
    <property type="match status" value="1"/>
</dbReference>
<dbReference type="RefSeq" id="WP_013933019.1">
    <property type="nucleotide sequence ID" value="NC_015707.1"/>
</dbReference>
<reference evidence="4 5" key="1">
    <citation type="submission" date="2010-11" db="EMBL/GenBank/DDBJ databases">
        <title>The complete genome of Thermotoga thermarum DSM 5069.</title>
        <authorList>
            <consortium name="US DOE Joint Genome Institute (JGI-PGF)"/>
            <person name="Lucas S."/>
            <person name="Copeland A."/>
            <person name="Lapidus A."/>
            <person name="Bruce D."/>
            <person name="Goodwin L."/>
            <person name="Pitluck S."/>
            <person name="Kyrpides N."/>
            <person name="Mavromatis K."/>
            <person name="Ivanova N."/>
            <person name="Zeytun A."/>
            <person name="Brettin T."/>
            <person name="Detter J.C."/>
            <person name="Tapia R."/>
            <person name="Han C."/>
            <person name="Land M."/>
            <person name="Hauser L."/>
            <person name="Markowitz V."/>
            <person name="Cheng J.-F."/>
            <person name="Hugenholtz P."/>
            <person name="Woyke T."/>
            <person name="Wu D."/>
            <person name="Spring S."/>
            <person name="Schroeder M."/>
            <person name="Brambilla E."/>
            <person name="Klenk H.-P."/>
            <person name="Eisen J.A."/>
        </authorList>
    </citation>
    <scope>NUCLEOTIDE SEQUENCE [LARGE SCALE GENOMIC DNA]</scope>
    <source>
        <strain evidence="4 5">DSM 5069</strain>
    </source>
</reference>
<dbReference type="EMBL" id="CP002351">
    <property type="protein sequence ID" value="AEH51811.1"/>
    <property type="molecule type" value="Genomic_DNA"/>
</dbReference>
<dbReference type="AlphaFoldDB" id="F7YVY2"/>
<dbReference type="HOGENOM" id="CLU_031285_9_2_0"/>
<evidence type="ECO:0000313" key="4">
    <source>
        <dbReference type="EMBL" id="AEH51811.1"/>
    </source>
</evidence>
<dbReference type="PATRIC" id="fig|688269.3.peg.1822"/>
<dbReference type="KEGG" id="tta:Theth_1768"/>
<dbReference type="InterPro" id="IPR006059">
    <property type="entry name" value="SBP"/>
</dbReference>
<protein>
    <submittedName>
        <fullName evidence="4">Extracellular solute-binding protein family 1</fullName>
    </submittedName>
</protein>
<keyword evidence="2" id="KW-0813">Transport</keyword>
<dbReference type="Pfam" id="PF13416">
    <property type="entry name" value="SBP_bac_8"/>
    <property type="match status" value="1"/>
</dbReference>
<evidence type="ECO:0000313" key="5">
    <source>
        <dbReference type="Proteomes" id="UP000006804"/>
    </source>
</evidence>
<gene>
    <name evidence="4" type="ORF">Theth_1768</name>
</gene>
<dbReference type="Gene3D" id="3.40.190.10">
    <property type="entry name" value="Periplasmic binding protein-like II"/>
    <property type="match status" value="2"/>
</dbReference>
<evidence type="ECO:0000256" key="1">
    <source>
        <dbReference type="ARBA" id="ARBA00008520"/>
    </source>
</evidence>
<dbReference type="SUPFAM" id="SSF53850">
    <property type="entry name" value="Periplasmic binding protein-like II"/>
    <property type="match status" value="1"/>
</dbReference>
<comment type="similarity">
    <text evidence="1">Belongs to the bacterial solute-binding protein 1 family.</text>
</comment>
<dbReference type="STRING" id="688269.Theth_1768"/>
<keyword evidence="3" id="KW-0732">Signal</keyword>
<evidence type="ECO:0000256" key="2">
    <source>
        <dbReference type="ARBA" id="ARBA00022448"/>
    </source>
</evidence>
<accession>F7YVY2</accession>
<dbReference type="InterPro" id="IPR050490">
    <property type="entry name" value="Bact_solute-bd_prot1"/>
</dbReference>
<sequence precursor="true">MKRLLTFLIVTLTITLLATTVRVLLWDDALTQALRQGIPEFEKTTGIKVELELVPSGTLLQKTLISVTAKSADYDLIAVDEPNIPLLAPILLPLAYWPETKFYTRPSMADIMPLALAAGQWRGQFMGLPVNSNVYIWLTRKDIIEQYKEEFKKEYGYEMRVPQTLQELLDMSKFLAKKGIYGWAPFTKPTEGATCEAIWMFESFGTSVLEVTPDGYKVVLDKSKAVEAINFYKELLKYAPPGALDYGHAERVAAFARGEVFSMFNWPALVPDIENPEKSLVAGRIAYTAPPAGPAKRAAIRGCWIVAIPLAAKEKAAAAEFAYWWMSLETGRKLIPFGLTPARESLLRDPQYVVERPWFEGIYLSMNYAVERPRFEKYPEVSQIIRTHWLDAISGKISPEVAVDRMVNDINALLKKYGY</sequence>
<proteinExistence type="inferred from homology"/>
<dbReference type="PANTHER" id="PTHR43649:SF34">
    <property type="entry name" value="ABC TRANSPORTER PERIPLASMIC-BINDING PROTEIN YCJN-RELATED"/>
    <property type="match status" value="1"/>
</dbReference>
<keyword evidence="5" id="KW-1185">Reference proteome</keyword>
<organism evidence="4 5">
    <name type="scientific">Pseudothermotoga thermarum DSM 5069</name>
    <dbReference type="NCBI Taxonomy" id="688269"/>
    <lineage>
        <taxon>Bacteria</taxon>
        <taxon>Thermotogati</taxon>
        <taxon>Thermotogota</taxon>
        <taxon>Thermotogae</taxon>
        <taxon>Thermotogales</taxon>
        <taxon>Thermotogaceae</taxon>
        <taxon>Pseudothermotoga</taxon>
    </lineage>
</organism>
<name>F7YVY2_9THEM</name>